<dbReference type="GO" id="GO:0016646">
    <property type="term" value="F:oxidoreductase activity, acting on the CH-NH group of donors, NAD or NADP as acceptor"/>
    <property type="evidence" value="ECO:0007669"/>
    <property type="project" value="UniProtKB-ARBA"/>
</dbReference>
<comment type="similarity">
    <text evidence="4">Belongs to the flavoredoxin family.</text>
</comment>
<dbReference type="PANTHER" id="PTHR33798:SF5">
    <property type="entry name" value="FLAVIN REDUCTASE LIKE DOMAIN-CONTAINING PROTEIN"/>
    <property type="match status" value="1"/>
</dbReference>
<dbReference type="SUPFAM" id="SSF50475">
    <property type="entry name" value="FMN-binding split barrel"/>
    <property type="match status" value="1"/>
</dbReference>
<evidence type="ECO:0000256" key="2">
    <source>
        <dbReference type="ARBA" id="ARBA00022630"/>
    </source>
</evidence>
<comment type="cofactor">
    <cofactor evidence="1">
        <name>FMN</name>
        <dbReference type="ChEBI" id="CHEBI:58210"/>
    </cofactor>
</comment>
<evidence type="ECO:0000259" key="5">
    <source>
        <dbReference type="SMART" id="SM00903"/>
    </source>
</evidence>
<protein>
    <submittedName>
        <fullName evidence="6">Flavin reductase family protein</fullName>
    </submittedName>
</protein>
<dbReference type="EMBL" id="JANATA010000007">
    <property type="protein sequence ID" value="MCP3428391.1"/>
    <property type="molecule type" value="Genomic_DNA"/>
</dbReference>
<name>A0AA41X2M4_9ALTE</name>
<evidence type="ECO:0000313" key="6">
    <source>
        <dbReference type="EMBL" id="MCP3428391.1"/>
    </source>
</evidence>
<dbReference type="Gene3D" id="2.30.110.10">
    <property type="entry name" value="Electron Transport, Fmn-binding Protein, Chain A"/>
    <property type="match status" value="1"/>
</dbReference>
<dbReference type="PANTHER" id="PTHR33798">
    <property type="entry name" value="FLAVOPROTEIN OXYGENASE"/>
    <property type="match status" value="1"/>
</dbReference>
<dbReference type="Pfam" id="PF01613">
    <property type="entry name" value="Flavin_Reduct"/>
    <property type="match status" value="1"/>
</dbReference>
<dbReference type="GO" id="GO:0010181">
    <property type="term" value="F:FMN binding"/>
    <property type="evidence" value="ECO:0007669"/>
    <property type="project" value="InterPro"/>
</dbReference>
<evidence type="ECO:0000256" key="4">
    <source>
        <dbReference type="ARBA" id="ARBA00038054"/>
    </source>
</evidence>
<evidence type="ECO:0000313" key="7">
    <source>
        <dbReference type="Proteomes" id="UP001165413"/>
    </source>
</evidence>
<sequence length="208" mass="23017">MLYREDDIQNMDQRYRANFINSLSGFKSANLLGTKSTSGQENLAIISSVFHVGANPPLLGMIMRPHTVPRDSLKNIKDTGIYTLSAVGSEFTEAAHQTSARYTDSEFTAVGLTPTYSATHSAPYVAEARLRIGLEVKHIEKIELNQTELVIGQVVEVYVDNSVVSVDGYIDLEHLQTACISGLDTYHKSSRIHRYGYAKPHEALAKID</sequence>
<keyword evidence="3" id="KW-0288">FMN</keyword>
<dbReference type="Proteomes" id="UP001165413">
    <property type="component" value="Unassembled WGS sequence"/>
</dbReference>
<organism evidence="6 7">
    <name type="scientific">Opacimonas viscosa</name>
    <dbReference type="NCBI Taxonomy" id="2961944"/>
    <lineage>
        <taxon>Bacteria</taxon>
        <taxon>Pseudomonadati</taxon>
        <taxon>Pseudomonadota</taxon>
        <taxon>Gammaproteobacteria</taxon>
        <taxon>Alteromonadales</taxon>
        <taxon>Alteromonadaceae</taxon>
        <taxon>Opacimonas</taxon>
    </lineage>
</organism>
<dbReference type="InterPro" id="IPR002563">
    <property type="entry name" value="Flavin_Rdtase-like_dom"/>
</dbReference>
<comment type="caution">
    <text evidence="6">The sequence shown here is derived from an EMBL/GenBank/DDBJ whole genome shotgun (WGS) entry which is preliminary data.</text>
</comment>
<gene>
    <name evidence="6" type="ORF">NLF92_05470</name>
</gene>
<dbReference type="RefSeq" id="WP_254099640.1">
    <property type="nucleotide sequence ID" value="NZ_JANATA010000007.1"/>
</dbReference>
<feature type="domain" description="Flavin reductase like" evidence="5">
    <location>
        <begin position="23"/>
        <end position="169"/>
    </location>
</feature>
<dbReference type="InterPro" id="IPR012349">
    <property type="entry name" value="Split_barrel_FMN-bd"/>
</dbReference>
<keyword evidence="7" id="KW-1185">Reference proteome</keyword>
<dbReference type="SMART" id="SM00903">
    <property type="entry name" value="Flavin_Reduct"/>
    <property type="match status" value="1"/>
</dbReference>
<dbReference type="AlphaFoldDB" id="A0AA41X2M4"/>
<evidence type="ECO:0000256" key="1">
    <source>
        <dbReference type="ARBA" id="ARBA00001917"/>
    </source>
</evidence>
<proteinExistence type="inferred from homology"/>
<reference evidence="6" key="1">
    <citation type="submission" date="2022-07" db="EMBL/GenBank/DDBJ databases">
        <title>Characterization of the Novel Bacterium Alteromonas immobilis LMIT006 and Alteromonas gregis LMIT007.</title>
        <authorList>
            <person name="Lin X."/>
        </authorList>
    </citation>
    <scope>NUCLEOTIDE SEQUENCE</scope>
    <source>
        <strain evidence="6">LMIT007</strain>
    </source>
</reference>
<keyword evidence="2" id="KW-0285">Flavoprotein</keyword>
<evidence type="ECO:0000256" key="3">
    <source>
        <dbReference type="ARBA" id="ARBA00022643"/>
    </source>
</evidence>
<accession>A0AA41X2M4</accession>